<feature type="transmembrane region" description="Helical" evidence="9">
    <location>
        <begin position="205"/>
        <end position="233"/>
    </location>
</feature>
<dbReference type="PROSITE" id="PS51105">
    <property type="entry name" value="PTS_EIIC_TYPE_3"/>
    <property type="match status" value="1"/>
</dbReference>
<protein>
    <recommendedName>
        <fullName evidence="8">Permease IIC component</fullName>
    </recommendedName>
</protein>
<dbReference type="InterPro" id="IPR003352">
    <property type="entry name" value="PTS_EIIC"/>
</dbReference>
<keyword evidence="3 8" id="KW-1003">Cell membrane</keyword>
<name>A0A511ZN14_9BACI</name>
<evidence type="ECO:0000313" key="11">
    <source>
        <dbReference type="EMBL" id="GEN88840.1"/>
    </source>
</evidence>
<dbReference type="EMBL" id="BJYM01000016">
    <property type="protein sequence ID" value="GEN88840.1"/>
    <property type="molecule type" value="Genomic_DNA"/>
</dbReference>
<dbReference type="InterPro" id="IPR004501">
    <property type="entry name" value="PTS_EIIC_3"/>
</dbReference>
<evidence type="ECO:0000256" key="1">
    <source>
        <dbReference type="ARBA" id="ARBA00004651"/>
    </source>
</evidence>
<organism evidence="11 12">
    <name type="scientific">Oceanobacillus sojae</name>
    <dbReference type="NCBI Taxonomy" id="582851"/>
    <lineage>
        <taxon>Bacteria</taxon>
        <taxon>Bacillati</taxon>
        <taxon>Bacillota</taxon>
        <taxon>Bacilli</taxon>
        <taxon>Bacillales</taxon>
        <taxon>Bacillaceae</taxon>
        <taxon>Oceanobacillus</taxon>
    </lineage>
</organism>
<dbReference type="Proteomes" id="UP000321558">
    <property type="component" value="Unassembled WGS sequence"/>
</dbReference>
<dbReference type="Pfam" id="PF02378">
    <property type="entry name" value="PTS_EIIC"/>
    <property type="match status" value="1"/>
</dbReference>
<keyword evidence="12" id="KW-1185">Reference proteome</keyword>
<keyword evidence="4 8" id="KW-0762">Sugar transport</keyword>
<feature type="transmembrane region" description="Helical" evidence="9">
    <location>
        <begin position="281"/>
        <end position="302"/>
    </location>
</feature>
<feature type="transmembrane region" description="Helical" evidence="9">
    <location>
        <begin position="178"/>
        <end position="199"/>
    </location>
</feature>
<dbReference type="GO" id="GO:0009401">
    <property type="term" value="P:phosphoenolpyruvate-dependent sugar phosphotransferase system"/>
    <property type="evidence" value="ECO:0007669"/>
    <property type="project" value="InterPro"/>
</dbReference>
<feature type="transmembrane region" description="Helical" evidence="9">
    <location>
        <begin position="339"/>
        <end position="368"/>
    </location>
</feature>
<sequence length="434" mass="47434">MAETESRFQQSLQKYLLPVAKKIENQVHIQAVKEGMMSIVPIIIIGSFCLLSIALMNILPEGNSIAAFIGNHLDKFMLPFNFTMGIISLYSAFFIAESLARKYKMNSIEIGITAVICQFIVGAEVIDGGFGTANLDAQGLFVSIIVSLGIVEITRFLNSKSLVIRLPKDVPSIVAKSFNNLIPMVINIVVFTVISILSFEFAGKAFSQVIMGVLAPAIQSIDNIFAVMLILFLTQLLWFFGLHGAAITSSVWLPIATTYMATNANNIAAGGEAAHIFTMGFYYSILSVTGSGITLGLVFLMMRSKSDTLRPIGKVAFIPSLFGINEPVIFGTPIVLNPFLFVPFIFAPPIIGGISYLLFSSGLIGYPIVEPPGFLPPGVGAFIMTLDWKAVILPFVNIIVMGLIYYPFFKAMEKAQLIKEQNEKEIEEDDAFDF</sequence>
<evidence type="ECO:0000256" key="9">
    <source>
        <dbReference type="SAM" id="Phobius"/>
    </source>
</evidence>
<dbReference type="GO" id="GO:0005886">
    <property type="term" value="C:plasma membrane"/>
    <property type="evidence" value="ECO:0007669"/>
    <property type="project" value="UniProtKB-SubCell"/>
</dbReference>
<feature type="domain" description="PTS EIIC type-3" evidence="10">
    <location>
        <begin position="12"/>
        <end position="408"/>
    </location>
</feature>
<feature type="transmembrane region" description="Helical" evidence="9">
    <location>
        <begin position="76"/>
        <end position="96"/>
    </location>
</feature>
<evidence type="ECO:0000256" key="8">
    <source>
        <dbReference type="PIRNR" id="PIRNR006351"/>
    </source>
</evidence>
<keyword evidence="6 9" id="KW-1133">Transmembrane helix</keyword>
<dbReference type="GO" id="GO:1902815">
    <property type="term" value="P:N,N'-diacetylchitobiose import"/>
    <property type="evidence" value="ECO:0007669"/>
    <property type="project" value="TreeGrafter"/>
</dbReference>
<dbReference type="PANTHER" id="PTHR33989">
    <property type="match status" value="1"/>
</dbReference>
<comment type="subcellular location">
    <subcellularLocation>
        <location evidence="1">Cell membrane</location>
        <topology evidence="1">Multi-pass membrane protein</topology>
    </subcellularLocation>
</comment>
<evidence type="ECO:0000256" key="2">
    <source>
        <dbReference type="ARBA" id="ARBA00022448"/>
    </source>
</evidence>
<comment type="function">
    <text evidence="8">The phosphoenolpyruvate-dependent sugar phosphotransferase system (PTS), a major carbohydrate active -transport system, catalyzes the phosphorylation of incoming sugar substrates concomitant with their translocation across the cell membrane.</text>
</comment>
<dbReference type="NCBIfam" id="TIGR00410">
    <property type="entry name" value="lacE"/>
    <property type="match status" value="1"/>
</dbReference>
<keyword evidence="2 8" id="KW-0813">Transport</keyword>
<dbReference type="PANTHER" id="PTHR33989:SF4">
    <property type="entry name" value="PTS SYSTEM N,N'-DIACETYLCHITOBIOSE-SPECIFIC EIIC COMPONENT"/>
    <property type="match status" value="1"/>
</dbReference>
<keyword evidence="7 8" id="KW-0472">Membrane</keyword>
<evidence type="ECO:0000256" key="6">
    <source>
        <dbReference type="ARBA" id="ARBA00022989"/>
    </source>
</evidence>
<keyword evidence="5 9" id="KW-0812">Transmembrane</keyword>
<dbReference type="AlphaFoldDB" id="A0A511ZN14"/>
<feature type="transmembrane region" description="Helical" evidence="9">
    <location>
        <begin position="138"/>
        <end position="157"/>
    </location>
</feature>
<proteinExistence type="predicted"/>
<feature type="transmembrane region" description="Helical" evidence="9">
    <location>
        <begin position="108"/>
        <end position="126"/>
    </location>
</feature>
<evidence type="ECO:0000256" key="5">
    <source>
        <dbReference type="ARBA" id="ARBA00022692"/>
    </source>
</evidence>
<evidence type="ECO:0000256" key="4">
    <source>
        <dbReference type="ARBA" id="ARBA00022597"/>
    </source>
</evidence>
<dbReference type="InterPro" id="IPR004796">
    <property type="entry name" value="PTS_IIC_cello"/>
</dbReference>
<dbReference type="PIRSF" id="PIRSF006351">
    <property type="entry name" value="PTS_EIIC-Cellobiose"/>
    <property type="match status" value="1"/>
</dbReference>
<dbReference type="RefSeq" id="WP_222595745.1">
    <property type="nucleotide sequence ID" value="NZ_BJYM01000016.1"/>
</dbReference>
<evidence type="ECO:0000256" key="7">
    <source>
        <dbReference type="ARBA" id="ARBA00023136"/>
    </source>
</evidence>
<feature type="transmembrane region" description="Helical" evidence="9">
    <location>
        <begin position="388"/>
        <end position="409"/>
    </location>
</feature>
<reference evidence="11 12" key="1">
    <citation type="submission" date="2019-07" db="EMBL/GenBank/DDBJ databases">
        <title>Whole genome shotgun sequence of Oceanobacillus sojae NBRC 105379.</title>
        <authorList>
            <person name="Hosoyama A."/>
            <person name="Uohara A."/>
            <person name="Ohji S."/>
            <person name="Ichikawa N."/>
        </authorList>
    </citation>
    <scope>NUCLEOTIDE SEQUENCE [LARGE SCALE GENOMIC DNA]</scope>
    <source>
        <strain evidence="11 12">NBRC 105379</strain>
    </source>
</reference>
<evidence type="ECO:0000313" key="12">
    <source>
        <dbReference type="Proteomes" id="UP000321558"/>
    </source>
</evidence>
<evidence type="ECO:0000259" key="10">
    <source>
        <dbReference type="PROSITE" id="PS51105"/>
    </source>
</evidence>
<evidence type="ECO:0000256" key="3">
    <source>
        <dbReference type="ARBA" id="ARBA00022475"/>
    </source>
</evidence>
<dbReference type="STRING" id="582851.GCA_900162665_01716"/>
<accession>A0A511ZN14</accession>
<feature type="transmembrane region" description="Helical" evidence="9">
    <location>
        <begin position="36"/>
        <end position="56"/>
    </location>
</feature>
<feature type="transmembrane region" description="Helical" evidence="9">
    <location>
        <begin position="240"/>
        <end position="261"/>
    </location>
</feature>
<dbReference type="GO" id="GO:0008982">
    <property type="term" value="F:protein-N(PI)-phosphohistidine-sugar phosphotransferase activity"/>
    <property type="evidence" value="ECO:0007669"/>
    <property type="project" value="UniProtKB-UniRule"/>
</dbReference>
<gene>
    <name evidence="11" type="ORF">OSO01_35790</name>
</gene>
<dbReference type="InterPro" id="IPR051088">
    <property type="entry name" value="PTS_Sugar-EIIC/EIIB"/>
</dbReference>
<comment type="caution">
    <text evidence="11">The sequence shown here is derived from an EMBL/GenBank/DDBJ whole genome shotgun (WGS) entry which is preliminary data.</text>
</comment>